<proteinExistence type="inferred from homology"/>
<evidence type="ECO:0000256" key="9">
    <source>
        <dbReference type="ARBA" id="ARBA00034553"/>
    </source>
</evidence>
<keyword evidence="6" id="KW-0833">Ubl conjugation pathway</keyword>
<dbReference type="GO" id="GO:0015031">
    <property type="term" value="P:protein transport"/>
    <property type="evidence" value="ECO:0007669"/>
    <property type="project" value="UniProtKB-KW"/>
</dbReference>
<sequence length="304" mass="35949">MSMLHKVAEFFTPVLKESKFRETGVITPDEFVIAGDYLVHHCPTWSWHSGEQSKIKSYLPENKQYLMTKQVPCYKRYKDLESIKFNEKIIDENDEEGGWVDAHLNESSKDNDDKVQEIELGEEAIEQSLKPKSIPSQTETLEEEDDDSEAEDIEKYMQRQNVCDENDKCVYIEDKIDPNLKNNEIVATRTYDLYITYDKYYQTPRLWLSGFDEYFQPLSIHDMFEDISEDHAKKTVTMEWHPHFNGMMASVHPCRHAEMMKKIITTMENNEKVLEVDRYLVIFLKFVQTVIPTIQYDFTQNVFM</sequence>
<dbReference type="GO" id="GO:0019776">
    <property type="term" value="F:Atg8-family ligase activity"/>
    <property type="evidence" value="ECO:0007669"/>
    <property type="project" value="TreeGrafter"/>
</dbReference>
<accession>A0A131ZYJ8</accession>
<keyword evidence="5" id="KW-0963">Cytoplasm</keyword>
<feature type="region of interest" description="Disordered" evidence="10">
    <location>
        <begin position="128"/>
        <end position="151"/>
    </location>
</feature>
<evidence type="ECO:0000256" key="2">
    <source>
        <dbReference type="ARBA" id="ARBA00007683"/>
    </source>
</evidence>
<evidence type="ECO:0000256" key="4">
    <source>
        <dbReference type="ARBA" id="ARBA00022448"/>
    </source>
</evidence>
<dbReference type="PANTHER" id="PTHR12866:SF2">
    <property type="entry name" value="UBIQUITIN-LIKE-CONJUGATING ENZYME ATG3"/>
    <property type="match status" value="1"/>
</dbReference>
<evidence type="ECO:0000313" key="14">
    <source>
        <dbReference type="Proteomes" id="UP000070412"/>
    </source>
</evidence>
<reference evidence="11" key="3">
    <citation type="submission" date="2020-01" db="EMBL/GenBank/DDBJ databases">
        <authorList>
            <person name="Korhonen P.K.K."/>
            <person name="Guangxu M.G."/>
            <person name="Wang T.W."/>
            <person name="Stroehlein A.J.S."/>
            <person name="Young N.D."/>
            <person name="Ang C.-S.A."/>
            <person name="Fernando D.W.F."/>
            <person name="Lu H.L."/>
            <person name="Taylor S.T."/>
            <person name="Ehtesham M.E.M."/>
            <person name="Najaraj S.H.N."/>
            <person name="Harsha G.H.G."/>
            <person name="Madugundu A.M."/>
            <person name="Renuse S.R."/>
            <person name="Holt D.H."/>
            <person name="Pandey A.P."/>
            <person name="Papenfuss A.P."/>
            <person name="Gasser R.B.G."/>
            <person name="Fischer K.F."/>
        </authorList>
    </citation>
    <scope>NUCLEOTIDE SEQUENCE</scope>
    <source>
        <strain evidence="11">SSS_KF_BRIS2020</strain>
    </source>
</reference>
<dbReference type="InterPro" id="IPR007135">
    <property type="entry name" value="Atg3/Atg10"/>
</dbReference>
<dbReference type="GO" id="GO:0000045">
    <property type="term" value="P:autophagosome assembly"/>
    <property type="evidence" value="ECO:0007669"/>
    <property type="project" value="TreeGrafter"/>
</dbReference>
<evidence type="ECO:0000256" key="6">
    <source>
        <dbReference type="ARBA" id="ARBA00022786"/>
    </source>
</evidence>
<dbReference type="PANTHER" id="PTHR12866">
    <property type="entry name" value="UBIQUITIN-LIKE-CONJUGATING ENZYME ATG3"/>
    <property type="match status" value="1"/>
</dbReference>
<dbReference type="GO" id="GO:0061723">
    <property type="term" value="P:glycophagy"/>
    <property type="evidence" value="ECO:0007669"/>
    <property type="project" value="TreeGrafter"/>
</dbReference>
<dbReference type="AlphaFoldDB" id="A0A131ZYJ8"/>
<dbReference type="GO" id="GO:0000422">
    <property type="term" value="P:autophagy of mitochondrion"/>
    <property type="evidence" value="ECO:0007669"/>
    <property type="project" value="TreeGrafter"/>
</dbReference>
<evidence type="ECO:0000313" key="11">
    <source>
        <dbReference type="EMBL" id="KAF7490201.1"/>
    </source>
</evidence>
<dbReference type="Pfam" id="PF03987">
    <property type="entry name" value="Autophagy_act_C"/>
    <property type="match status" value="1"/>
</dbReference>
<dbReference type="EMBL" id="JXLN01004395">
    <property type="protein sequence ID" value="KPM03190.1"/>
    <property type="molecule type" value="Genomic_DNA"/>
</dbReference>
<keyword evidence="4" id="KW-0813">Transport</keyword>
<feature type="compositionally biased region" description="Acidic residues" evidence="10">
    <location>
        <begin position="140"/>
        <end position="151"/>
    </location>
</feature>
<protein>
    <recommendedName>
        <fullName evidence="3">Ubiquitin-like-conjugating enzyme ATG3</fullName>
    </recommendedName>
    <alternativeName>
        <fullName evidence="9">Autophagy-related protein 3</fullName>
    </alternativeName>
</protein>
<evidence type="ECO:0000256" key="3">
    <source>
        <dbReference type="ARBA" id="ARBA00017573"/>
    </source>
</evidence>
<evidence type="ECO:0000256" key="1">
    <source>
        <dbReference type="ARBA" id="ARBA00004496"/>
    </source>
</evidence>
<dbReference type="GO" id="GO:0005829">
    <property type="term" value="C:cytosol"/>
    <property type="evidence" value="ECO:0007669"/>
    <property type="project" value="TreeGrafter"/>
</dbReference>
<dbReference type="Proteomes" id="UP000070412">
    <property type="component" value="Unassembled WGS sequence"/>
</dbReference>
<keyword evidence="8" id="KW-0072">Autophagy</keyword>
<comment type="similarity">
    <text evidence="2">Belongs to the ATG3 family.</text>
</comment>
<keyword evidence="7" id="KW-0653">Protein transport</keyword>
<dbReference type="Proteomes" id="UP000616769">
    <property type="component" value="Unassembled WGS sequence"/>
</dbReference>
<evidence type="ECO:0000256" key="5">
    <source>
        <dbReference type="ARBA" id="ARBA00022490"/>
    </source>
</evidence>
<dbReference type="EnsemblMetazoa" id="SSS_9172s_mrna">
    <property type="protein sequence ID" value="KAF7490201.1"/>
    <property type="gene ID" value="SSS_9172"/>
</dbReference>
<dbReference type="GO" id="GO:0000407">
    <property type="term" value="C:phagophore assembly site"/>
    <property type="evidence" value="ECO:0007669"/>
    <property type="project" value="TreeGrafter"/>
</dbReference>
<gene>
    <name evidence="12" type="ORF">QR98_0016200</name>
    <name evidence="11" type="ORF">SSS_9172</name>
</gene>
<organism evidence="12 15">
    <name type="scientific">Sarcoptes scabiei</name>
    <name type="common">Itch mite</name>
    <name type="synonym">Acarus scabiei</name>
    <dbReference type="NCBI Taxonomy" id="52283"/>
    <lineage>
        <taxon>Eukaryota</taxon>
        <taxon>Metazoa</taxon>
        <taxon>Ecdysozoa</taxon>
        <taxon>Arthropoda</taxon>
        <taxon>Chelicerata</taxon>
        <taxon>Arachnida</taxon>
        <taxon>Acari</taxon>
        <taxon>Acariformes</taxon>
        <taxon>Sarcoptiformes</taxon>
        <taxon>Astigmata</taxon>
        <taxon>Psoroptidia</taxon>
        <taxon>Sarcoptoidea</taxon>
        <taxon>Sarcoptidae</taxon>
        <taxon>Sarcoptinae</taxon>
        <taxon>Sarcoptes</taxon>
    </lineage>
</organism>
<reference evidence="14" key="2">
    <citation type="journal article" date="2020" name="PLoS Negl. Trop. Dis.">
        <title>High-quality nuclear genome for Sarcoptes scabiei-A critical resource for a neglected parasite.</title>
        <authorList>
            <person name="Korhonen P.K."/>
            <person name="Gasser R.B."/>
            <person name="Ma G."/>
            <person name="Wang T."/>
            <person name="Stroehlein A.J."/>
            <person name="Young N.D."/>
            <person name="Ang C.S."/>
            <person name="Fernando D.D."/>
            <person name="Lu H.C."/>
            <person name="Taylor S."/>
            <person name="Reynolds S.L."/>
            <person name="Mofiz E."/>
            <person name="Najaraj S.H."/>
            <person name="Gowda H."/>
            <person name="Madugundu A."/>
            <person name="Renuse S."/>
            <person name="Holt D."/>
            <person name="Pandey A."/>
            <person name="Papenfuss A.T."/>
            <person name="Fischer K."/>
        </authorList>
    </citation>
    <scope>NUCLEOTIDE SEQUENCE [LARGE SCALE GENOMIC DNA]</scope>
</reference>
<evidence type="ECO:0000256" key="10">
    <source>
        <dbReference type="SAM" id="MobiDB-lite"/>
    </source>
</evidence>
<dbReference type="GO" id="GO:0044804">
    <property type="term" value="P:nucleophagy"/>
    <property type="evidence" value="ECO:0007669"/>
    <property type="project" value="TreeGrafter"/>
</dbReference>
<reference evidence="13" key="4">
    <citation type="submission" date="2022-06" db="UniProtKB">
        <authorList>
            <consortium name="EnsemblMetazoa"/>
        </authorList>
    </citation>
    <scope>IDENTIFICATION</scope>
</reference>
<name>A0A131ZYJ8_SARSC</name>
<dbReference type="OrthoDB" id="1584384at2759"/>
<reference evidence="12 15" key="1">
    <citation type="journal article" date="2015" name="Parasit. Vectors">
        <title>Draft genome of the scabies mite.</title>
        <authorList>
            <person name="Rider S.D.Jr."/>
            <person name="Morgan M.S."/>
            <person name="Arlian L.G."/>
        </authorList>
    </citation>
    <scope>NUCLEOTIDE SEQUENCE [LARGE SCALE GENOMIC DNA]</scope>
    <source>
        <strain evidence="12">Arlian Lab</strain>
    </source>
</reference>
<evidence type="ECO:0000313" key="15">
    <source>
        <dbReference type="Proteomes" id="UP000616769"/>
    </source>
</evidence>
<dbReference type="Gene3D" id="3.30.1460.50">
    <property type="match status" value="1"/>
</dbReference>
<evidence type="ECO:0000256" key="8">
    <source>
        <dbReference type="ARBA" id="ARBA00023006"/>
    </source>
</evidence>
<evidence type="ECO:0000256" key="7">
    <source>
        <dbReference type="ARBA" id="ARBA00022927"/>
    </source>
</evidence>
<keyword evidence="14" id="KW-1185">Reference proteome</keyword>
<dbReference type="EMBL" id="WVUK01000062">
    <property type="protein sequence ID" value="KAF7490201.1"/>
    <property type="molecule type" value="Genomic_DNA"/>
</dbReference>
<dbReference type="VEuPathDB" id="VectorBase:SSCA001990"/>
<comment type="subcellular location">
    <subcellularLocation>
        <location evidence="1">Cytoplasm</location>
    </subcellularLocation>
</comment>
<evidence type="ECO:0000313" key="12">
    <source>
        <dbReference type="EMBL" id="KPM03190.1"/>
    </source>
</evidence>
<evidence type="ECO:0000313" key="13">
    <source>
        <dbReference type="EnsemblMetazoa" id="KAF7490201.1"/>
    </source>
</evidence>